<dbReference type="OrthoDB" id="6278596at2759"/>
<dbReference type="InterPro" id="IPR029058">
    <property type="entry name" value="AB_hydrolase_fold"/>
</dbReference>
<evidence type="ECO:0000313" key="3">
    <source>
        <dbReference type="Proteomes" id="UP000601435"/>
    </source>
</evidence>
<dbReference type="Proteomes" id="UP000601435">
    <property type="component" value="Unassembled WGS sequence"/>
</dbReference>
<dbReference type="InterPro" id="IPR000073">
    <property type="entry name" value="AB_hydrolase_1"/>
</dbReference>
<dbReference type="AlphaFoldDB" id="A0A812JHH8"/>
<dbReference type="GO" id="GO:0016020">
    <property type="term" value="C:membrane"/>
    <property type="evidence" value="ECO:0007669"/>
    <property type="project" value="TreeGrafter"/>
</dbReference>
<reference evidence="2" key="1">
    <citation type="submission" date="2021-02" db="EMBL/GenBank/DDBJ databases">
        <authorList>
            <person name="Dougan E. K."/>
            <person name="Rhodes N."/>
            <person name="Thang M."/>
            <person name="Chan C."/>
        </authorList>
    </citation>
    <scope>NUCLEOTIDE SEQUENCE</scope>
</reference>
<accession>A0A812JHH8</accession>
<dbReference type="EMBL" id="CAJNJA010006242">
    <property type="protein sequence ID" value="CAE7207681.1"/>
    <property type="molecule type" value="Genomic_DNA"/>
</dbReference>
<sequence>VHSNTATQRAVRDAVKRQFQHGGRVEFEVRRWGVPDGGRGMLQFTTNGRRDHLVPMLDIAKGILQEFHVVLFMEGTLAKPKTRLGRQVIKELDGRDMAFKAVDCSDEKANPGIRNVTAQLTGEEVLPQLFIDGVHVAGGRAILQALQHVSTTATPDLVQDEEKCLERFAVEKFAFLGPVVKPTVRIDFVGQQQRGLHASARRRPVCLRASETLAETEVQDKLLSDAWEHALLNREGSVFTEPELFAEILGSLNEPGEKQGPVYFERVTRASSQSQDIVLYVPGIDFSGGFAAPQFRPLAEAGHELWRCWVAADNRTPFVEMVDRLEAWVRSQQESGRQVVLFGESFGGLLSLAVALRMGGEALKGLVLVNPATSFDRTIWPLLGRALTALPNAPDDLPAWSPHQDIQDLFQDLQSRATLSPYPYVAGSALTGTVADSTQLGRLFSKIALNLLSPKKAQDGPNLDPEVENFLLYPENLAQLLPPETVRFRLRHWLRDGCEIVNSELRRRRGSSFGGAKLPPTLLLASDNDRLLISDKEAERLRGVLRARCGDKRLQVVELKDSGHAPLDGRVNIAELLKDSPIYKKPSSRNYVDDFEFPTLEKLEQGSRNIEPIAALVSPVFCSWDEEVGTRRFGLEGVPDPKALGRPVLLVGNHQLFALDLGPLVREFLIEKGYAARGLAHPINFPEVFSSLVSTTVTTDDPGFLDSTGLPFELRAAAKAGQKAVEELTGQGKKNQPMGPFGMGAGEHADMESDGELGVGENFGVGGAFAKWGAVPVTPRNFVRLLQRNEAVLLFPGGAREACHGPTEKYQLFWPSQTDFVRAAARFNAIIVPFGGVGSADNVRVSERSEEQAEQLIRTNIANTSFQLRASIFQFTEQLINLYGPCVEFHMTLRNLFTG</sequence>
<gene>
    <name evidence="2" type="ORF">SNEC2469_LOCUS1889</name>
</gene>
<dbReference type="CDD" id="cd02066">
    <property type="entry name" value="GRX_family"/>
    <property type="match status" value="1"/>
</dbReference>
<dbReference type="SUPFAM" id="SSF52833">
    <property type="entry name" value="Thioredoxin-like"/>
    <property type="match status" value="1"/>
</dbReference>
<dbReference type="Gene3D" id="3.40.50.1820">
    <property type="entry name" value="alpha/beta hydrolase"/>
    <property type="match status" value="1"/>
</dbReference>
<dbReference type="PROSITE" id="PS51354">
    <property type="entry name" value="GLUTAREDOXIN_2"/>
    <property type="match status" value="1"/>
</dbReference>
<dbReference type="PANTHER" id="PTHR22753">
    <property type="entry name" value="TRANSMEMBRANE PROTEIN 68"/>
    <property type="match status" value="1"/>
</dbReference>
<dbReference type="InterPro" id="IPR036249">
    <property type="entry name" value="Thioredoxin-like_sf"/>
</dbReference>
<feature type="domain" description="AB hydrolase-1" evidence="1">
    <location>
        <begin position="310"/>
        <end position="568"/>
    </location>
</feature>
<comment type="caution">
    <text evidence="2">The sequence shown here is derived from an EMBL/GenBank/DDBJ whole genome shotgun (WGS) entry which is preliminary data.</text>
</comment>
<proteinExistence type="predicted"/>
<protein>
    <recommendedName>
        <fullName evidence="1">AB hydrolase-1 domain-containing protein</fullName>
    </recommendedName>
</protein>
<dbReference type="SUPFAM" id="SSF53474">
    <property type="entry name" value="alpha/beta-Hydrolases"/>
    <property type="match status" value="1"/>
</dbReference>
<evidence type="ECO:0000313" key="2">
    <source>
        <dbReference type="EMBL" id="CAE7207681.1"/>
    </source>
</evidence>
<organism evidence="2 3">
    <name type="scientific">Symbiodinium necroappetens</name>
    <dbReference type="NCBI Taxonomy" id="1628268"/>
    <lineage>
        <taxon>Eukaryota</taxon>
        <taxon>Sar</taxon>
        <taxon>Alveolata</taxon>
        <taxon>Dinophyceae</taxon>
        <taxon>Suessiales</taxon>
        <taxon>Symbiodiniaceae</taxon>
        <taxon>Symbiodinium</taxon>
    </lineage>
</organism>
<dbReference type="Pfam" id="PF12697">
    <property type="entry name" value="Abhydrolase_6"/>
    <property type="match status" value="1"/>
</dbReference>
<keyword evidence="3" id="KW-1185">Reference proteome</keyword>
<dbReference type="PANTHER" id="PTHR22753:SF14">
    <property type="entry name" value="MONOACYLGLYCEROL_DIACYLGLYCEROL O-ACYLTRANSFERASE"/>
    <property type="match status" value="1"/>
</dbReference>
<evidence type="ECO:0000259" key="1">
    <source>
        <dbReference type="Pfam" id="PF12697"/>
    </source>
</evidence>
<dbReference type="Gene3D" id="3.40.30.10">
    <property type="entry name" value="Glutaredoxin"/>
    <property type="match status" value="1"/>
</dbReference>
<name>A0A812JHH8_9DINO</name>
<feature type="non-terminal residue" evidence="2">
    <location>
        <position position="899"/>
    </location>
</feature>